<proteinExistence type="predicted"/>
<feature type="compositionally biased region" description="Pro residues" evidence="1">
    <location>
        <begin position="52"/>
        <end position="74"/>
    </location>
</feature>
<dbReference type="Proteomes" id="UP001515500">
    <property type="component" value="Chromosome 5"/>
</dbReference>
<dbReference type="RefSeq" id="XP_039125669.1">
    <property type="nucleotide sequence ID" value="XM_039269735.1"/>
</dbReference>
<feature type="chain" id="PRO_5044200612" evidence="2">
    <location>
        <begin position="23"/>
        <end position="158"/>
    </location>
</feature>
<organism evidence="3 4">
    <name type="scientific">Dioscorea cayennensis subsp. rotundata</name>
    <name type="common">White Guinea yam</name>
    <name type="synonym">Dioscorea rotundata</name>
    <dbReference type="NCBI Taxonomy" id="55577"/>
    <lineage>
        <taxon>Eukaryota</taxon>
        <taxon>Viridiplantae</taxon>
        <taxon>Streptophyta</taxon>
        <taxon>Embryophyta</taxon>
        <taxon>Tracheophyta</taxon>
        <taxon>Spermatophyta</taxon>
        <taxon>Magnoliopsida</taxon>
        <taxon>Liliopsida</taxon>
        <taxon>Dioscoreales</taxon>
        <taxon>Dioscoreaceae</taxon>
        <taxon>Dioscorea</taxon>
    </lineage>
</organism>
<dbReference type="GeneID" id="120261753"/>
<name>A0AB40BGB1_DIOCR</name>
<gene>
    <name evidence="4" type="primary">LOC120261753</name>
</gene>
<keyword evidence="2" id="KW-0732">Signal</keyword>
<feature type="region of interest" description="Disordered" evidence="1">
    <location>
        <begin position="52"/>
        <end position="99"/>
    </location>
</feature>
<evidence type="ECO:0000313" key="4">
    <source>
        <dbReference type="RefSeq" id="XP_039125669.1"/>
    </source>
</evidence>
<sequence length="158" mass="16850">MVGFRPFINAVVAFLVITRARAADKSKMVTRVTDDGLLCISECATCPALCSPPSPPPLSSTPSPPLSSTPPPPSQIYVGHHPPPPVSPPKTTKSAPPPPFNYLIITSAPPPPIGGQKGAPSNPYYYFYTSDAWTSALSVSCLLKLFSWLVLPLFLFSQ</sequence>
<evidence type="ECO:0000256" key="2">
    <source>
        <dbReference type="SAM" id="SignalP"/>
    </source>
</evidence>
<reference evidence="4" key="1">
    <citation type="submission" date="2025-08" db="UniProtKB">
        <authorList>
            <consortium name="RefSeq"/>
        </authorList>
    </citation>
    <scope>IDENTIFICATION</scope>
</reference>
<accession>A0AB40BGB1</accession>
<evidence type="ECO:0000313" key="3">
    <source>
        <dbReference type="Proteomes" id="UP001515500"/>
    </source>
</evidence>
<dbReference type="AlphaFoldDB" id="A0AB40BGB1"/>
<keyword evidence="3" id="KW-1185">Reference proteome</keyword>
<feature type="signal peptide" evidence="2">
    <location>
        <begin position="1"/>
        <end position="22"/>
    </location>
</feature>
<evidence type="ECO:0000256" key="1">
    <source>
        <dbReference type="SAM" id="MobiDB-lite"/>
    </source>
</evidence>
<protein>
    <submittedName>
        <fullName evidence="4">Glyceraldehyde-3-phosphate dehydrogenase, testis-specific-like</fullName>
    </submittedName>
</protein>